<evidence type="ECO:0000313" key="2">
    <source>
        <dbReference type="EMBL" id="KAK2561959.1"/>
    </source>
</evidence>
<name>A0AAD9QII6_ACRCE</name>
<comment type="caution">
    <text evidence="2">The sequence shown here is derived from an EMBL/GenBank/DDBJ whole genome shotgun (WGS) entry which is preliminary data.</text>
</comment>
<organism evidence="2 3">
    <name type="scientific">Acropora cervicornis</name>
    <name type="common">Staghorn coral</name>
    <dbReference type="NCBI Taxonomy" id="6130"/>
    <lineage>
        <taxon>Eukaryota</taxon>
        <taxon>Metazoa</taxon>
        <taxon>Cnidaria</taxon>
        <taxon>Anthozoa</taxon>
        <taxon>Hexacorallia</taxon>
        <taxon>Scleractinia</taxon>
        <taxon>Astrocoeniina</taxon>
        <taxon>Acroporidae</taxon>
        <taxon>Acropora</taxon>
    </lineage>
</organism>
<feature type="transmembrane region" description="Helical" evidence="1">
    <location>
        <begin position="147"/>
        <end position="170"/>
    </location>
</feature>
<keyword evidence="1" id="KW-1133">Transmembrane helix</keyword>
<dbReference type="AlphaFoldDB" id="A0AAD9QII6"/>
<sequence>MKCMCVYSSNTAFAQHLLSLEMRRRAGLLGIVAAKTGVHGRETQKSPLSLRSKHLHQETSGEIQDPFCAEVTSTPAKSLDVPMQETPVVSQNTSFDAKVDVTGSEITSVGDTSFIVENGEVSILDNEDDQTSASYGDTSSDSDDPTWQVAACFVFLFKYSYFFVALFMTIKVDVNFRTYFIIFPMLKSRFSTLADFEAILGNQRHIFF</sequence>
<dbReference type="Proteomes" id="UP001249851">
    <property type="component" value="Unassembled WGS sequence"/>
</dbReference>
<evidence type="ECO:0000256" key="1">
    <source>
        <dbReference type="SAM" id="Phobius"/>
    </source>
</evidence>
<keyword evidence="3" id="KW-1185">Reference proteome</keyword>
<gene>
    <name evidence="2" type="ORF">P5673_015386</name>
</gene>
<protein>
    <submittedName>
        <fullName evidence="2">Uncharacterized protein</fullName>
    </submittedName>
</protein>
<dbReference type="EMBL" id="JARQWQ010000031">
    <property type="protein sequence ID" value="KAK2561959.1"/>
    <property type="molecule type" value="Genomic_DNA"/>
</dbReference>
<keyword evidence="1" id="KW-0812">Transmembrane</keyword>
<evidence type="ECO:0000313" key="3">
    <source>
        <dbReference type="Proteomes" id="UP001249851"/>
    </source>
</evidence>
<accession>A0AAD9QII6</accession>
<reference evidence="2" key="1">
    <citation type="journal article" date="2023" name="G3 (Bethesda)">
        <title>Whole genome assembly and annotation of the endangered Caribbean coral Acropora cervicornis.</title>
        <authorList>
            <person name="Selwyn J.D."/>
            <person name="Vollmer S.V."/>
        </authorList>
    </citation>
    <scope>NUCLEOTIDE SEQUENCE</scope>
    <source>
        <strain evidence="2">K2</strain>
    </source>
</reference>
<keyword evidence="1" id="KW-0472">Membrane</keyword>
<proteinExistence type="predicted"/>
<reference evidence="2" key="2">
    <citation type="journal article" date="2023" name="Science">
        <title>Genomic signatures of disease resistance in endangered staghorn corals.</title>
        <authorList>
            <person name="Vollmer S.V."/>
            <person name="Selwyn J.D."/>
            <person name="Despard B.A."/>
            <person name="Roesel C.L."/>
        </authorList>
    </citation>
    <scope>NUCLEOTIDE SEQUENCE</scope>
    <source>
        <strain evidence="2">K2</strain>
    </source>
</reference>